<dbReference type="EMBL" id="GGEC01016846">
    <property type="protein sequence ID" value="MBW97329.1"/>
    <property type="molecule type" value="Transcribed_RNA"/>
</dbReference>
<reference evidence="1" key="1">
    <citation type="submission" date="2018-02" db="EMBL/GenBank/DDBJ databases">
        <title>Rhizophora mucronata_Transcriptome.</title>
        <authorList>
            <person name="Meera S.P."/>
            <person name="Sreeshan A."/>
            <person name="Augustine A."/>
        </authorList>
    </citation>
    <scope>NUCLEOTIDE SEQUENCE</scope>
    <source>
        <tissue evidence="1">Leaf</tissue>
    </source>
</reference>
<organism evidence="1">
    <name type="scientific">Rhizophora mucronata</name>
    <name type="common">Asiatic mangrove</name>
    <dbReference type="NCBI Taxonomy" id="61149"/>
    <lineage>
        <taxon>Eukaryota</taxon>
        <taxon>Viridiplantae</taxon>
        <taxon>Streptophyta</taxon>
        <taxon>Embryophyta</taxon>
        <taxon>Tracheophyta</taxon>
        <taxon>Spermatophyta</taxon>
        <taxon>Magnoliopsida</taxon>
        <taxon>eudicotyledons</taxon>
        <taxon>Gunneridae</taxon>
        <taxon>Pentapetalae</taxon>
        <taxon>rosids</taxon>
        <taxon>fabids</taxon>
        <taxon>Malpighiales</taxon>
        <taxon>Rhizophoraceae</taxon>
        <taxon>Rhizophora</taxon>
    </lineage>
</organism>
<name>A0A2P2JV33_RHIMU</name>
<evidence type="ECO:0000313" key="1">
    <source>
        <dbReference type="EMBL" id="MBW97329.1"/>
    </source>
</evidence>
<accession>A0A2P2JV33</accession>
<proteinExistence type="predicted"/>
<protein>
    <submittedName>
        <fullName evidence="1">Retrovirus-related Pol polyprotein from transposon</fullName>
    </submittedName>
</protein>
<sequence>MDSCIPGS</sequence>